<sequence>MDVIKAIERIKTANMLIKKECTGSPRKFAARLGVSTRQLYNIFGFFKNYGATIKYSRTRETFYYTEKDFDLIIDFSITPISEVTF</sequence>
<proteinExistence type="predicted"/>
<dbReference type="EMBL" id="JBHTKA010000007">
    <property type="protein sequence ID" value="MFD1001262.1"/>
    <property type="molecule type" value="Genomic_DNA"/>
</dbReference>
<reference evidence="2" key="1">
    <citation type="journal article" date="2019" name="Int. J. Syst. Evol. Microbiol.">
        <title>The Global Catalogue of Microorganisms (GCM) 10K type strain sequencing project: providing services to taxonomists for standard genome sequencing and annotation.</title>
        <authorList>
            <consortium name="The Broad Institute Genomics Platform"/>
            <consortium name="The Broad Institute Genome Sequencing Center for Infectious Disease"/>
            <person name="Wu L."/>
            <person name="Ma J."/>
        </authorList>
    </citation>
    <scope>NUCLEOTIDE SEQUENCE [LARGE SCALE GENOMIC DNA]</scope>
    <source>
        <strain evidence="2">CCUG 58938</strain>
    </source>
</reference>
<evidence type="ECO:0000313" key="2">
    <source>
        <dbReference type="Proteomes" id="UP001597112"/>
    </source>
</evidence>
<name>A0ABW3K8A5_9BACT</name>
<dbReference type="GO" id="GO:0003677">
    <property type="term" value="F:DNA binding"/>
    <property type="evidence" value="ECO:0007669"/>
    <property type="project" value="UniProtKB-KW"/>
</dbReference>
<keyword evidence="2" id="KW-1185">Reference proteome</keyword>
<keyword evidence="1" id="KW-0238">DNA-binding</keyword>
<protein>
    <submittedName>
        <fullName evidence="1">DNA-binding protein</fullName>
    </submittedName>
</protein>
<dbReference type="Proteomes" id="UP001597112">
    <property type="component" value="Unassembled WGS sequence"/>
</dbReference>
<organism evidence="1 2">
    <name type="scientific">Ohtaekwangia kribbensis</name>
    <dbReference type="NCBI Taxonomy" id="688913"/>
    <lineage>
        <taxon>Bacteria</taxon>
        <taxon>Pseudomonadati</taxon>
        <taxon>Bacteroidota</taxon>
        <taxon>Cytophagia</taxon>
        <taxon>Cytophagales</taxon>
        <taxon>Fulvivirgaceae</taxon>
        <taxon>Ohtaekwangia</taxon>
    </lineage>
</organism>
<gene>
    <name evidence="1" type="ORF">ACFQ21_18175</name>
</gene>
<dbReference type="RefSeq" id="WP_377580763.1">
    <property type="nucleotide sequence ID" value="NZ_JBHTKA010000007.1"/>
</dbReference>
<accession>A0ABW3K8A5</accession>
<comment type="caution">
    <text evidence="1">The sequence shown here is derived from an EMBL/GenBank/DDBJ whole genome shotgun (WGS) entry which is preliminary data.</text>
</comment>
<evidence type="ECO:0000313" key="1">
    <source>
        <dbReference type="EMBL" id="MFD1001262.1"/>
    </source>
</evidence>